<gene>
    <name evidence="1" type="ORF">PsorP6_014551</name>
</gene>
<sequence length="102" mass="11535">MKRALSHQHFADGMFAWKTPNASVRSRAIVVGIYGRLACKYQLYYKIGSDDQSQMSPTALSNFSFHFPHVKSQDAQSVAYDQSMRGQIDAYEDRSMFVVCTG</sequence>
<keyword evidence="2" id="KW-1185">Reference proteome</keyword>
<comment type="caution">
    <text evidence="1">The sequence shown here is derived from an EMBL/GenBank/DDBJ whole genome shotgun (WGS) entry which is preliminary data.</text>
</comment>
<accession>A0ACC0VTU3</accession>
<evidence type="ECO:0000313" key="1">
    <source>
        <dbReference type="EMBL" id="KAI9908886.1"/>
    </source>
</evidence>
<name>A0ACC0VTU3_9STRA</name>
<reference evidence="1 2" key="1">
    <citation type="journal article" date="2022" name="bioRxiv">
        <title>The genome of the oomycete Peronosclerospora sorghi, a cosmopolitan pathogen of maize and sorghum, is inflated with dispersed pseudogenes.</title>
        <authorList>
            <person name="Fletcher K."/>
            <person name="Martin F."/>
            <person name="Isakeit T."/>
            <person name="Cavanaugh K."/>
            <person name="Magill C."/>
            <person name="Michelmore R."/>
        </authorList>
    </citation>
    <scope>NUCLEOTIDE SEQUENCE [LARGE SCALE GENOMIC DNA]</scope>
    <source>
        <strain evidence="1">P6</strain>
    </source>
</reference>
<proteinExistence type="predicted"/>
<dbReference type="EMBL" id="CM047586">
    <property type="protein sequence ID" value="KAI9908886.1"/>
    <property type="molecule type" value="Genomic_DNA"/>
</dbReference>
<protein>
    <submittedName>
        <fullName evidence="1">Uncharacterized protein</fullName>
    </submittedName>
</protein>
<evidence type="ECO:0000313" key="2">
    <source>
        <dbReference type="Proteomes" id="UP001163321"/>
    </source>
</evidence>
<dbReference type="Proteomes" id="UP001163321">
    <property type="component" value="Chromosome 7"/>
</dbReference>
<organism evidence="1 2">
    <name type="scientific">Peronosclerospora sorghi</name>
    <dbReference type="NCBI Taxonomy" id="230839"/>
    <lineage>
        <taxon>Eukaryota</taxon>
        <taxon>Sar</taxon>
        <taxon>Stramenopiles</taxon>
        <taxon>Oomycota</taxon>
        <taxon>Peronosporomycetes</taxon>
        <taxon>Peronosporales</taxon>
        <taxon>Peronosporaceae</taxon>
        <taxon>Peronosclerospora</taxon>
    </lineage>
</organism>